<dbReference type="Gene3D" id="3.40.630.190">
    <property type="entry name" value="LCP protein"/>
    <property type="match status" value="1"/>
</dbReference>
<dbReference type="Proteomes" id="UP000532121">
    <property type="component" value="Unassembled WGS sequence"/>
</dbReference>
<gene>
    <name evidence="5" type="ORF">HHO37_09090</name>
</gene>
<accession>A0A7X9QHR2</accession>
<evidence type="ECO:0000259" key="3">
    <source>
        <dbReference type="Pfam" id="PF02916"/>
    </source>
</evidence>
<dbReference type="InterPro" id="IPR004190">
    <property type="entry name" value="DNA_pol_proc_fac"/>
</dbReference>
<dbReference type="GO" id="GO:0006260">
    <property type="term" value="P:DNA replication"/>
    <property type="evidence" value="ECO:0007669"/>
    <property type="project" value="InterPro"/>
</dbReference>
<dbReference type="InterPro" id="IPR050922">
    <property type="entry name" value="LytR/CpsA/Psr_CW_biosynth"/>
</dbReference>
<dbReference type="Pfam" id="PF03816">
    <property type="entry name" value="LytR_cpsA_psr"/>
    <property type="match status" value="1"/>
</dbReference>
<dbReference type="PANTHER" id="PTHR33392:SF6">
    <property type="entry name" value="POLYISOPRENYL-TEICHOIC ACID--PEPTIDOGLYCAN TEICHOIC ACID TRANSFERASE TAGU"/>
    <property type="match status" value="1"/>
</dbReference>
<dbReference type="EMBL" id="JABASA010000023">
    <property type="protein sequence ID" value="NMD49812.1"/>
    <property type="molecule type" value="Genomic_DNA"/>
</dbReference>
<dbReference type="RefSeq" id="WP_193523936.1">
    <property type="nucleotide sequence ID" value="NZ_JABASA010000023.1"/>
</dbReference>
<name>A0A7X9QHR2_STRRT</name>
<dbReference type="NCBIfam" id="TIGR00350">
    <property type="entry name" value="lytR_cpsA_psr"/>
    <property type="match status" value="1"/>
</dbReference>
<comment type="similarity">
    <text evidence="1">Belongs to the LytR/CpsA/Psr (LCP) family.</text>
</comment>
<comment type="caution">
    <text evidence="5">The sequence shown here is derived from an EMBL/GenBank/DDBJ whole genome shotgun (WGS) entry which is preliminary data.</text>
</comment>
<reference evidence="5 6" key="1">
    <citation type="submission" date="2020-04" db="EMBL/GenBank/DDBJ databases">
        <title>MicrobeNet Type strains.</title>
        <authorList>
            <person name="Nicholson A.C."/>
        </authorList>
    </citation>
    <scope>NUCLEOTIDE SEQUENCE [LARGE SCALE GENOMIC DNA]</scope>
    <source>
        <strain evidence="5 6">DSM 22768</strain>
    </source>
</reference>
<evidence type="ECO:0000256" key="2">
    <source>
        <dbReference type="SAM" id="Phobius"/>
    </source>
</evidence>
<dbReference type="InterPro" id="IPR004474">
    <property type="entry name" value="LytR_CpsA_psr"/>
</dbReference>
<proteinExistence type="inferred from homology"/>
<dbReference type="Gene3D" id="3.40.190.10">
    <property type="entry name" value="Periplasmic binding protein-like II"/>
    <property type="match status" value="1"/>
</dbReference>
<protein>
    <submittedName>
        <fullName evidence="5">LCP family protein</fullName>
    </submittedName>
</protein>
<organism evidence="5 6">
    <name type="scientific">Streptococcus ratti</name>
    <dbReference type="NCBI Taxonomy" id="1341"/>
    <lineage>
        <taxon>Bacteria</taxon>
        <taxon>Bacillati</taxon>
        <taxon>Bacillota</taxon>
        <taxon>Bacilli</taxon>
        <taxon>Lactobacillales</taxon>
        <taxon>Streptococcaceae</taxon>
        <taxon>Streptococcus</taxon>
    </lineage>
</organism>
<feature type="domain" description="Cell envelope-related transcriptional attenuator" evidence="4">
    <location>
        <begin position="251"/>
        <end position="397"/>
    </location>
</feature>
<feature type="transmembrane region" description="Helical" evidence="2">
    <location>
        <begin position="21"/>
        <end position="43"/>
    </location>
</feature>
<dbReference type="AlphaFoldDB" id="A0A7X9QHR2"/>
<evidence type="ECO:0000259" key="4">
    <source>
        <dbReference type="Pfam" id="PF03816"/>
    </source>
</evidence>
<feature type="domain" description="DNA polymerase processivity factor" evidence="3">
    <location>
        <begin position="76"/>
        <end position="190"/>
    </location>
</feature>
<feature type="transmembrane region" description="Helical" evidence="2">
    <location>
        <begin position="80"/>
        <end position="99"/>
    </location>
</feature>
<keyword evidence="2" id="KW-0472">Membrane</keyword>
<keyword evidence="2" id="KW-1133">Transmembrane helix</keyword>
<evidence type="ECO:0000313" key="6">
    <source>
        <dbReference type="Proteomes" id="UP000532121"/>
    </source>
</evidence>
<keyword evidence="2" id="KW-0812">Transmembrane</keyword>
<dbReference type="Pfam" id="PF02916">
    <property type="entry name" value="DNA_PPF"/>
    <property type="match status" value="1"/>
</dbReference>
<dbReference type="SUPFAM" id="SSF53850">
    <property type="entry name" value="Periplasmic binding protein-like II"/>
    <property type="match status" value="1"/>
</dbReference>
<dbReference type="PANTHER" id="PTHR33392">
    <property type="entry name" value="POLYISOPRENYL-TEICHOIC ACID--PEPTIDOGLYCAN TEICHOIC ACID TRANSFERASE TAGU"/>
    <property type="match status" value="1"/>
</dbReference>
<evidence type="ECO:0000313" key="5">
    <source>
        <dbReference type="EMBL" id="NMD49812.1"/>
    </source>
</evidence>
<feature type="transmembrane region" description="Helical" evidence="2">
    <location>
        <begin position="55"/>
        <end position="73"/>
    </location>
</feature>
<evidence type="ECO:0000256" key="1">
    <source>
        <dbReference type="ARBA" id="ARBA00006068"/>
    </source>
</evidence>
<sequence>MVSRSNRSHQSHHTGNHKKLSIINSILLVLFTVLSAVTLFFVFAYDFLAFRGLNVIAAVVLIAIVLLSLVLILKKRASKFTFILLLLGSLAASGALYFLKSAIDMSDRMNQTASYSEVKMSVVVPKDSSVSKVADLKSVLAPTGNDGTNIASLISKIQTDEGVNLTTEATDSYQSAYQSLQEDSSKAMVLNSAYNELLSQTDENYKDKLKTIYSYTIKQKVASAKKKANRDVFNLYISGIDSYGSISSVSRSDVNIIMTVNRKTNKILLTTTPRDSYVPIADGGNNQKDKLTHAGIYGIDSSIHTLENLYDIDIDYYARINFTSFITLVDLLGGIEVYNDQAFTSHIGHYDFPVGKLKLNSEKALAFVRERYSLEAGDNDRGKNQEKVIAAIVDKLSSMKAVSNYNSIIKGLGKSIQTNMSLNTMMSLVNSQLESGSKYTVKSQALTGTGSTGELTSYAMPNASLYMLSIDESSLAKAKDAINDTMDGK</sequence>